<sequence>MTCIVVSLKNLKQPGWLEEVSTTKVRSEFTNVRVEPALFVITIVMSLREPVKNLGDGSAWLLWTSNKGDIVATDMDPHINLTCYGIDRNYSYLTENVKKLLKEVLITVPDELAGATDIEKEWIKGFLPEQYS</sequence>
<organism evidence="1 2">
    <name type="scientific">Adiantum capillus-veneris</name>
    <name type="common">Maidenhair fern</name>
    <dbReference type="NCBI Taxonomy" id="13818"/>
    <lineage>
        <taxon>Eukaryota</taxon>
        <taxon>Viridiplantae</taxon>
        <taxon>Streptophyta</taxon>
        <taxon>Embryophyta</taxon>
        <taxon>Tracheophyta</taxon>
        <taxon>Polypodiopsida</taxon>
        <taxon>Polypodiidae</taxon>
        <taxon>Polypodiales</taxon>
        <taxon>Pteridineae</taxon>
        <taxon>Pteridaceae</taxon>
        <taxon>Vittarioideae</taxon>
        <taxon>Adiantum</taxon>
    </lineage>
</organism>
<evidence type="ECO:0000313" key="2">
    <source>
        <dbReference type="Proteomes" id="UP000886520"/>
    </source>
</evidence>
<accession>A0A9D4V906</accession>
<reference evidence="1" key="1">
    <citation type="submission" date="2021-01" db="EMBL/GenBank/DDBJ databases">
        <title>Adiantum capillus-veneris genome.</title>
        <authorList>
            <person name="Fang Y."/>
            <person name="Liao Q."/>
        </authorList>
    </citation>
    <scope>NUCLEOTIDE SEQUENCE</scope>
    <source>
        <strain evidence="1">H3</strain>
        <tissue evidence="1">Leaf</tissue>
    </source>
</reference>
<dbReference type="AlphaFoldDB" id="A0A9D4V906"/>
<gene>
    <name evidence="1" type="ORF">GOP47_0001762</name>
</gene>
<name>A0A9D4V906_ADICA</name>
<protein>
    <submittedName>
        <fullName evidence="1">Uncharacterized protein</fullName>
    </submittedName>
</protein>
<dbReference type="OrthoDB" id="1959442at2759"/>
<dbReference type="EMBL" id="JABFUD020000003">
    <property type="protein sequence ID" value="KAI5082019.1"/>
    <property type="molecule type" value="Genomic_DNA"/>
</dbReference>
<dbReference type="Proteomes" id="UP000886520">
    <property type="component" value="Chromosome 2"/>
</dbReference>
<keyword evidence="2" id="KW-1185">Reference proteome</keyword>
<proteinExistence type="predicted"/>
<evidence type="ECO:0000313" key="1">
    <source>
        <dbReference type="EMBL" id="KAI5082019.1"/>
    </source>
</evidence>
<comment type="caution">
    <text evidence="1">The sequence shown here is derived from an EMBL/GenBank/DDBJ whole genome shotgun (WGS) entry which is preliminary data.</text>
</comment>